<reference evidence="2" key="1">
    <citation type="submission" date="2023-12" db="EMBL/GenBank/DDBJ databases">
        <title>Genome assembly of Anisodus tanguticus.</title>
        <authorList>
            <person name="Wang Y.-J."/>
        </authorList>
    </citation>
    <scope>NUCLEOTIDE SEQUENCE</scope>
    <source>
        <strain evidence="2">KB-2021</strain>
        <tissue evidence="2">Leaf</tissue>
    </source>
</reference>
<dbReference type="InterPro" id="IPR056647">
    <property type="entry name" value="DUF7745"/>
</dbReference>
<organism evidence="2 3">
    <name type="scientific">Anisodus tanguticus</name>
    <dbReference type="NCBI Taxonomy" id="243964"/>
    <lineage>
        <taxon>Eukaryota</taxon>
        <taxon>Viridiplantae</taxon>
        <taxon>Streptophyta</taxon>
        <taxon>Embryophyta</taxon>
        <taxon>Tracheophyta</taxon>
        <taxon>Spermatophyta</taxon>
        <taxon>Magnoliopsida</taxon>
        <taxon>eudicotyledons</taxon>
        <taxon>Gunneridae</taxon>
        <taxon>Pentapetalae</taxon>
        <taxon>asterids</taxon>
        <taxon>lamiids</taxon>
        <taxon>Solanales</taxon>
        <taxon>Solanaceae</taxon>
        <taxon>Solanoideae</taxon>
        <taxon>Hyoscyameae</taxon>
        <taxon>Anisodus</taxon>
    </lineage>
</organism>
<evidence type="ECO:0000313" key="3">
    <source>
        <dbReference type="Proteomes" id="UP001291623"/>
    </source>
</evidence>
<sequence>MDLAPQIPEIMMVSGIPSKMKIWWEDFDIGSKLAIKRRLGCLMSLLEITPDKHMIRALIRFWDPDRVVFKFKDFELTPTLEEISYFTNLQYQGRGQIIPHSQSGKKFLRYLGLKNTKELRCFDNNWDSLDYLYESYGRRDGYEFFKKEFYGTTAHWRARRPIVCVVTLLGTLVFPLEYEKISICICVVARAVLKELTAHNSPWLP</sequence>
<name>A0AAE1QXL0_9SOLA</name>
<dbReference type="EMBL" id="JAVYJV010000022">
    <property type="protein sequence ID" value="KAK4341161.1"/>
    <property type="molecule type" value="Genomic_DNA"/>
</dbReference>
<comment type="caution">
    <text evidence="2">The sequence shown here is derived from an EMBL/GenBank/DDBJ whole genome shotgun (WGS) entry which is preliminary data.</text>
</comment>
<dbReference type="PANTHER" id="PTHR48154">
    <property type="entry name" value="PROTEIN, PUTATIVE-RELATED"/>
    <property type="match status" value="1"/>
</dbReference>
<feature type="domain" description="DUF7745" evidence="1">
    <location>
        <begin position="34"/>
        <end position="106"/>
    </location>
</feature>
<dbReference type="Pfam" id="PF24924">
    <property type="entry name" value="DUF7745"/>
    <property type="match status" value="1"/>
</dbReference>
<keyword evidence="3" id="KW-1185">Reference proteome</keyword>
<gene>
    <name evidence="2" type="ORF">RND71_039662</name>
</gene>
<proteinExistence type="predicted"/>
<accession>A0AAE1QXL0</accession>
<protein>
    <recommendedName>
        <fullName evidence="1">DUF7745 domain-containing protein</fullName>
    </recommendedName>
</protein>
<dbReference type="PANTHER" id="PTHR48154:SF1">
    <property type="entry name" value="PROTEIN, PUTATIVE-RELATED"/>
    <property type="match status" value="1"/>
</dbReference>
<evidence type="ECO:0000313" key="2">
    <source>
        <dbReference type="EMBL" id="KAK4341161.1"/>
    </source>
</evidence>
<dbReference type="Proteomes" id="UP001291623">
    <property type="component" value="Unassembled WGS sequence"/>
</dbReference>
<dbReference type="AlphaFoldDB" id="A0AAE1QXL0"/>
<evidence type="ECO:0000259" key="1">
    <source>
        <dbReference type="Pfam" id="PF24924"/>
    </source>
</evidence>